<dbReference type="PANTHER" id="PTHR47527">
    <property type="entry name" value="RING/FYVE/PHD ZINC FINGER SUPERFAMILY PROTEIN"/>
    <property type="match status" value="1"/>
</dbReference>
<evidence type="ECO:0000256" key="2">
    <source>
        <dbReference type="ARBA" id="ARBA00022771"/>
    </source>
</evidence>
<dbReference type="InterPro" id="IPR019787">
    <property type="entry name" value="Znf_PHD-finger"/>
</dbReference>
<dbReference type="PANTHER" id="PTHR47527:SF3">
    <property type="entry name" value="RING_FYVE_PHD ZINC FINGER SUPERFAMILY PROTEIN"/>
    <property type="match status" value="1"/>
</dbReference>
<gene>
    <name evidence="7" type="ORF">GUJ93_ZPchr0002g24495</name>
</gene>
<dbReference type="SMART" id="SM00249">
    <property type="entry name" value="PHD"/>
    <property type="match status" value="1"/>
</dbReference>
<name>A0A8J5SAL8_ZIZPA</name>
<dbReference type="InterPro" id="IPR056699">
    <property type="entry name" value="DUF7797"/>
</dbReference>
<evidence type="ECO:0000313" key="7">
    <source>
        <dbReference type="EMBL" id="KAG8059605.1"/>
    </source>
</evidence>
<keyword evidence="8" id="KW-1185">Reference proteome</keyword>
<accession>A0A8J5SAL8</accession>
<keyword evidence="3" id="KW-0862">Zinc</keyword>
<dbReference type="CDD" id="cd15489">
    <property type="entry name" value="PHD_SF"/>
    <property type="match status" value="1"/>
</dbReference>
<organism evidence="7 8">
    <name type="scientific">Zizania palustris</name>
    <name type="common">Northern wild rice</name>
    <dbReference type="NCBI Taxonomy" id="103762"/>
    <lineage>
        <taxon>Eukaryota</taxon>
        <taxon>Viridiplantae</taxon>
        <taxon>Streptophyta</taxon>
        <taxon>Embryophyta</taxon>
        <taxon>Tracheophyta</taxon>
        <taxon>Spermatophyta</taxon>
        <taxon>Magnoliopsida</taxon>
        <taxon>Liliopsida</taxon>
        <taxon>Poales</taxon>
        <taxon>Poaceae</taxon>
        <taxon>BOP clade</taxon>
        <taxon>Oryzoideae</taxon>
        <taxon>Oryzeae</taxon>
        <taxon>Zizaniinae</taxon>
        <taxon>Zizania</taxon>
    </lineage>
</organism>
<dbReference type="PROSITE" id="PS50016">
    <property type="entry name" value="ZF_PHD_2"/>
    <property type="match status" value="1"/>
</dbReference>
<evidence type="ECO:0000259" key="6">
    <source>
        <dbReference type="PROSITE" id="PS50016"/>
    </source>
</evidence>
<dbReference type="GO" id="GO:0008270">
    <property type="term" value="F:zinc ion binding"/>
    <property type="evidence" value="ECO:0007669"/>
    <property type="project" value="UniProtKB-KW"/>
</dbReference>
<feature type="region of interest" description="Disordered" evidence="5">
    <location>
        <begin position="395"/>
        <end position="415"/>
    </location>
</feature>
<feature type="compositionally biased region" description="Low complexity" evidence="5">
    <location>
        <begin position="1"/>
        <end position="11"/>
    </location>
</feature>
<dbReference type="EMBL" id="JAAALK010000287">
    <property type="protein sequence ID" value="KAG8059606.1"/>
    <property type="molecule type" value="Genomic_DNA"/>
</dbReference>
<dbReference type="EMBL" id="JAAALK010000287">
    <property type="protein sequence ID" value="KAG8059604.1"/>
    <property type="molecule type" value="Genomic_DNA"/>
</dbReference>
<dbReference type="OrthoDB" id="787137at2759"/>
<keyword evidence="2 4" id="KW-0863">Zinc-finger</keyword>
<dbReference type="Pfam" id="PF25073">
    <property type="entry name" value="DUF7797"/>
    <property type="match status" value="1"/>
</dbReference>
<dbReference type="Pfam" id="PF00628">
    <property type="entry name" value="PHD"/>
    <property type="match status" value="1"/>
</dbReference>
<evidence type="ECO:0000256" key="4">
    <source>
        <dbReference type="PROSITE-ProRule" id="PRU00146"/>
    </source>
</evidence>
<dbReference type="EMBL" id="JAAALK010000287">
    <property type="protein sequence ID" value="KAG8059605.1"/>
    <property type="molecule type" value="Genomic_DNA"/>
</dbReference>
<evidence type="ECO:0000313" key="8">
    <source>
        <dbReference type="Proteomes" id="UP000729402"/>
    </source>
</evidence>
<evidence type="ECO:0000256" key="1">
    <source>
        <dbReference type="ARBA" id="ARBA00022723"/>
    </source>
</evidence>
<reference evidence="7" key="2">
    <citation type="submission" date="2021-02" db="EMBL/GenBank/DDBJ databases">
        <authorList>
            <person name="Kimball J.A."/>
            <person name="Haas M.W."/>
            <person name="Macchietto M."/>
            <person name="Kono T."/>
            <person name="Duquette J."/>
            <person name="Shao M."/>
        </authorList>
    </citation>
    <scope>NUCLEOTIDE SEQUENCE</scope>
    <source>
        <tissue evidence="7">Fresh leaf tissue</tissue>
    </source>
</reference>
<dbReference type="Proteomes" id="UP000729402">
    <property type="component" value="Unassembled WGS sequence"/>
</dbReference>
<dbReference type="AlphaFoldDB" id="A0A8J5SAL8"/>
<evidence type="ECO:0000256" key="5">
    <source>
        <dbReference type="SAM" id="MobiDB-lite"/>
    </source>
</evidence>
<dbReference type="InterPro" id="IPR001965">
    <property type="entry name" value="Znf_PHD"/>
</dbReference>
<protein>
    <recommendedName>
        <fullName evidence="6">PHD-type domain-containing protein</fullName>
    </recommendedName>
</protein>
<proteinExistence type="predicted"/>
<feature type="compositionally biased region" description="Gly residues" evidence="5">
    <location>
        <begin position="24"/>
        <end position="33"/>
    </location>
</feature>
<feature type="domain" description="PHD-type" evidence="6">
    <location>
        <begin position="327"/>
        <end position="379"/>
    </location>
</feature>
<keyword evidence="1" id="KW-0479">Metal-binding</keyword>
<evidence type="ECO:0000256" key="3">
    <source>
        <dbReference type="ARBA" id="ARBA00022833"/>
    </source>
</evidence>
<sequence>MGDAAAAAASASPPPALAKRRRGGGGGGGGNGEGMRRVAEIVMVLAAAGEVRGGREPTAAERALAAEARERLAAAVSEGAVRPKDLFPGDAVCAVVEDLGLNRARDPAAMGFRPPKASIADRLMLTKRKMEEVKEAPIQPMTSTPQTIISSGTADLQGLHGATKFAIGAPRNPPSVATLPAAPMTSASLVTLKQPVTNPSVVTIPHTAALHPKLDKRVNGPSNPVHSGATIGHMNKSFHDASARSNLNVVQSSNQVVKNQDTKAASMEATSGNPLMGHHATPRVAPVPSKSIFANHNEIAKNVQQFLHQPANHPSWIPPSTEYMHSRLECQICKVDIMDTDSLLVCDACEKGAHLKCLQHYGNKGAPKAEWHCPTCLTKSKGKPLPPKYGKVTRTAAEPKISPPPDGTQVSSQGSTQNIAVKENHQKLSANGNLMNPNSTQASSAVPSSTVLALSVTTVGAQSQALSTCRPPEGTLNNGTIPSGEKVGNVGPCSSVAYCDEKFPDEFQSSGLPVDSNSGTQSGKSLYEEIPTVLASGYVDSTNDTLHGQKSPEISGQKFPDNRSFASEATIKSEVDSLLISCREVEMVDNGMSPMDQVSNVANEDQPTMEETSELRTMEDVQVSTNTGIPIDQGCSVATEENLRTEVTSDSHTVNDVALTTSARTTICPSSNDAIEEKYQTGVTSEIHATRDTKMTINTATPVDQNISVDTEQKPLSESTSATKHADMAADTGILTNQTQQPNELAENGRKECLMGETDKHTFYYSDMSDMGSTLQIASNGVIHSKDEAVCGHEGEIVRHSTEAREECN</sequence>
<comment type="caution">
    <text evidence="7">The sequence shown here is derived from an EMBL/GenBank/DDBJ whole genome shotgun (WGS) entry which is preliminary data.</text>
</comment>
<feature type="region of interest" description="Disordered" evidence="5">
    <location>
        <begin position="1"/>
        <end position="33"/>
    </location>
</feature>
<reference evidence="7" key="1">
    <citation type="journal article" date="2021" name="bioRxiv">
        <title>Whole Genome Assembly and Annotation of Northern Wild Rice, Zizania palustris L., Supports a Whole Genome Duplication in the Zizania Genus.</title>
        <authorList>
            <person name="Haas M."/>
            <person name="Kono T."/>
            <person name="Macchietto M."/>
            <person name="Millas R."/>
            <person name="McGilp L."/>
            <person name="Shao M."/>
            <person name="Duquette J."/>
            <person name="Hirsch C.N."/>
            <person name="Kimball J."/>
        </authorList>
    </citation>
    <scope>NUCLEOTIDE SEQUENCE</scope>
    <source>
        <tissue evidence="7">Fresh leaf tissue</tissue>
    </source>
</reference>